<gene>
    <name evidence="2" type="ORF">RND61_30660</name>
</gene>
<evidence type="ECO:0000313" key="2">
    <source>
        <dbReference type="EMBL" id="MDT9686400.1"/>
    </source>
</evidence>
<feature type="compositionally biased region" description="Gly residues" evidence="1">
    <location>
        <begin position="167"/>
        <end position="194"/>
    </location>
</feature>
<feature type="region of interest" description="Disordered" evidence="1">
    <location>
        <begin position="678"/>
        <end position="708"/>
    </location>
</feature>
<dbReference type="RefSeq" id="WP_315881432.1">
    <property type="nucleotide sequence ID" value="NZ_JAWCTQ010000065.1"/>
</dbReference>
<comment type="caution">
    <text evidence="2">The sequence shown here is derived from an EMBL/GenBank/DDBJ whole genome shotgun (WGS) entry which is preliminary data.</text>
</comment>
<feature type="compositionally biased region" description="Basic and acidic residues" evidence="1">
    <location>
        <begin position="295"/>
        <end position="425"/>
    </location>
</feature>
<dbReference type="Proteomes" id="UP001250181">
    <property type="component" value="Unassembled WGS sequence"/>
</dbReference>
<proteinExistence type="predicted"/>
<keyword evidence="3" id="KW-1185">Reference proteome</keyword>
<accession>A0ABU3QUD0</accession>
<feature type="compositionally biased region" description="Low complexity" evidence="1">
    <location>
        <begin position="538"/>
        <end position="553"/>
    </location>
</feature>
<evidence type="ECO:0000256" key="1">
    <source>
        <dbReference type="SAM" id="MobiDB-lite"/>
    </source>
</evidence>
<feature type="region of interest" description="Disordered" evidence="1">
    <location>
        <begin position="132"/>
        <end position="578"/>
    </location>
</feature>
<dbReference type="EMBL" id="JAWCTQ010000065">
    <property type="protein sequence ID" value="MDT9686400.1"/>
    <property type="molecule type" value="Genomic_DNA"/>
</dbReference>
<sequence>MSTDDPGGTLYPFPHVSLPPSLDAAAGAPPEPAGAGEDDTVPMIPVGSWPALPDVSDMAPPLHMTVAGVPDPEPGDEDEEGAFVPPPPADPDNPRARDAAVMGMAVLAAVGVACAQGMWQLAQGARARAEHRKAVADQARTAADKAADQAAGRRVQPSPEYGRSQKAGGGGRGGGTAGASGSGGGKTGGGGGGSKVPAPLRSNSPKKGPDAASGSRPGGIGPKGHGGGSKSPSGAHKGSGGGSGSSGGSGGGKGAAGRDSKGQGGGWKRSPDGPVATENAKARNQRRAAKQAADLTDRTKDRDAAREKQRRADKDARKAEKDKAREKAKDADPAKDKAAKDGTDPKPKDGKGPGEKSKPEDKPEVKTEKADKEPKAAVAKPEADEAKVEGDEAKVEEKPSGDGEKVDLAKEPEAKAEAAEPKPLFDPDAPVVGTHKPDDGKDGWKDKGGTVNPPPKAEEATGPAGQDETAAGTEAPAGETNSPDWDTAEPDPPFGMPGMDGMRPPPAYTGPEFEFWLRRDDPPPPDPEPAGALTRGRPALPAATATATTASSTPPEPPPADPAVPPQRGARFVSAPVKRPDTQYRDADLTIYDVIDADADAAREITAGVEEALAAADGCERLVTKLEALHAKVVELKVPGVLEGMVLRLIEKTGEVKARADAIAAALPRASEAIATAGSNAEAIHRRPADVTRDMGHTRPADREYNME</sequence>
<feature type="compositionally biased region" description="Basic and acidic residues" evidence="1">
    <location>
        <begin position="435"/>
        <end position="448"/>
    </location>
</feature>
<feature type="compositionally biased region" description="Gly residues" evidence="1">
    <location>
        <begin position="237"/>
        <end position="255"/>
    </location>
</feature>
<feature type="compositionally biased region" description="Basic and acidic residues" evidence="1">
    <location>
        <begin position="683"/>
        <end position="708"/>
    </location>
</feature>
<feature type="compositionally biased region" description="Gly residues" evidence="1">
    <location>
        <begin position="216"/>
        <end position="229"/>
    </location>
</feature>
<feature type="compositionally biased region" description="Low complexity" evidence="1">
    <location>
        <begin position="468"/>
        <end position="480"/>
    </location>
</feature>
<name>A0ABU3QUD0_9ACTN</name>
<evidence type="ECO:0000313" key="3">
    <source>
        <dbReference type="Proteomes" id="UP001250181"/>
    </source>
</evidence>
<organism evidence="2 3">
    <name type="scientific">Streptomyces tamarix</name>
    <dbReference type="NCBI Taxonomy" id="3078565"/>
    <lineage>
        <taxon>Bacteria</taxon>
        <taxon>Bacillati</taxon>
        <taxon>Actinomycetota</taxon>
        <taxon>Actinomycetes</taxon>
        <taxon>Kitasatosporales</taxon>
        <taxon>Streptomycetaceae</taxon>
        <taxon>Streptomyces</taxon>
    </lineage>
</organism>
<feature type="region of interest" description="Disordered" evidence="1">
    <location>
        <begin position="1"/>
        <end position="96"/>
    </location>
</feature>
<feature type="compositionally biased region" description="Pro residues" evidence="1">
    <location>
        <begin position="554"/>
        <end position="565"/>
    </location>
</feature>
<reference evidence="2 3" key="1">
    <citation type="submission" date="2023-09" db="EMBL/GenBank/DDBJ databases">
        <title>Streptomyces sp. nov.: A antagonism against Alternaria gaisen Producing Streptochlin, Isolated from Tamarix root soil.</title>
        <authorList>
            <person name="Chen Y."/>
        </authorList>
    </citation>
    <scope>NUCLEOTIDE SEQUENCE [LARGE SCALE GENOMIC DNA]</scope>
    <source>
        <strain evidence="2 3">TRM76323</strain>
    </source>
</reference>
<protein>
    <submittedName>
        <fullName evidence="2">Uncharacterized protein</fullName>
    </submittedName>
</protein>